<feature type="compositionally biased region" description="Low complexity" evidence="10">
    <location>
        <begin position="136"/>
        <end position="150"/>
    </location>
</feature>
<evidence type="ECO:0000256" key="2">
    <source>
        <dbReference type="ARBA" id="ARBA00006555"/>
    </source>
</evidence>
<evidence type="ECO:0000256" key="11">
    <source>
        <dbReference type="SAM" id="SignalP"/>
    </source>
</evidence>
<evidence type="ECO:0000259" key="12">
    <source>
        <dbReference type="PROSITE" id="PS52015"/>
    </source>
</evidence>
<feature type="domain" description="TonB C-terminal" evidence="12">
    <location>
        <begin position="154"/>
        <end position="248"/>
    </location>
</feature>
<keyword evidence="5" id="KW-0997">Cell inner membrane</keyword>
<comment type="subcellular location">
    <subcellularLocation>
        <location evidence="1">Cell inner membrane</location>
        <topology evidence="1">Single-pass membrane protein</topology>
        <orientation evidence="1">Periplasmic side</orientation>
    </subcellularLocation>
</comment>
<dbReference type="PANTHER" id="PTHR33446">
    <property type="entry name" value="PROTEIN TONB-RELATED"/>
    <property type="match status" value="1"/>
</dbReference>
<dbReference type="Gene3D" id="3.30.1150.10">
    <property type="match status" value="1"/>
</dbReference>
<name>A0ABP9ZNT8_9GAMM</name>
<feature type="chain" id="PRO_5045353506" description="TonB C-terminal domain-containing protein" evidence="11">
    <location>
        <begin position="27"/>
        <end position="248"/>
    </location>
</feature>
<comment type="caution">
    <text evidence="13">The sequence shown here is derived from an EMBL/GenBank/DDBJ whole genome shotgun (WGS) entry which is preliminary data.</text>
</comment>
<gene>
    <name evidence="13" type="ORF">NBRC116187_14760</name>
</gene>
<protein>
    <recommendedName>
        <fullName evidence="12">TonB C-terminal domain-containing protein</fullName>
    </recommendedName>
</protein>
<evidence type="ECO:0000256" key="8">
    <source>
        <dbReference type="ARBA" id="ARBA00022989"/>
    </source>
</evidence>
<evidence type="ECO:0000313" key="13">
    <source>
        <dbReference type="EMBL" id="GAA6131116.1"/>
    </source>
</evidence>
<dbReference type="RefSeq" id="WP_353387548.1">
    <property type="nucleotide sequence ID" value="NZ_BAABWD010000001.1"/>
</dbReference>
<comment type="similarity">
    <text evidence="2">Belongs to the TonB family.</text>
</comment>
<keyword evidence="11" id="KW-0732">Signal</keyword>
<evidence type="ECO:0000256" key="3">
    <source>
        <dbReference type="ARBA" id="ARBA00022448"/>
    </source>
</evidence>
<evidence type="ECO:0000313" key="14">
    <source>
        <dbReference type="Proteomes" id="UP001486808"/>
    </source>
</evidence>
<dbReference type="Pfam" id="PF03544">
    <property type="entry name" value="TonB_C"/>
    <property type="match status" value="1"/>
</dbReference>
<organism evidence="13 14">
    <name type="scientific">Halopseudomonas sabulinigri</name>
    <dbReference type="NCBI Taxonomy" id="472181"/>
    <lineage>
        <taxon>Bacteria</taxon>
        <taxon>Pseudomonadati</taxon>
        <taxon>Pseudomonadota</taxon>
        <taxon>Gammaproteobacteria</taxon>
        <taxon>Pseudomonadales</taxon>
        <taxon>Pseudomonadaceae</taxon>
        <taxon>Halopseudomonas</taxon>
    </lineage>
</organism>
<feature type="compositionally biased region" description="Basic and acidic residues" evidence="10">
    <location>
        <begin position="98"/>
        <end position="107"/>
    </location>
</feature>
<keyword evidence="8" id="KW-1133">Transmembrane helix</keyword>
<dbReference type="Proteomes" id="UP001486808">
    <property type="component" value="Unassembled WGS sequence"/>
</dbReference>
<keyword evidence="9" id="KW-0472">Membrane</keyword>
<keyword evidence="3" id="KW-0813">Transport</keyword>
<dbReference type="InterPro" id="IPR051045">
    <property type="entry name" value="TonB-dependent_transducer"/>
</dbReference>
<keyword evidence="7" id="KW-0653">Protein transport</keyword>
<evidence type="ECO:0000256" key="9">
    <source>
        <dbReference type="ARBA" id="ARBA00023136"/>
    </source>
</evidence>
<reference evidence="13 14" key="1">
    <citation type="submission" date="2024-04" db="EMBL/GenBank/DDBJ databases">
        <title>Draft genome sequence of Halopseudomonas sabulinigri NBRC 116187.</title>
        <authorList>
            <person name="Miyakawa T."/>
            <person name="Kusuya Y."/>
            <person name="Miura T."/>
        </authorList>
    </citation>
    <scope>NUCLEOTIDE SEQUENCE [LARGE SCALE GENOMIC DNA]</scope>
    <source>
        <strain evidence="13 14">4NH20-0042</strain>
    </source>
</reference>
<dbReference type="PROSITE" id="PS52015">
    <property type="entry name" value="TONB_CTD"/>
    <property type="match status" value="1"/>
</dbReference>
<evidence type="ECO:0000256" key="4">
    <source>
        <dbReference type="ARBA" id="ARBA00022475"/>
    </source>
</evidence>
<proteinExistence type="inferred from homology"/>
<evidence type="ECO:0000256" key="7">
    <source>
        <dbReference type="ARBA" id="ARBA00022927"/>
    </source>
</evidence>
<keyword evidence="6" id="KW-0812">Transmembrane</keyword>
<dbReference type="InterPro" id="IPR037682">
    <property type="entry name" value="TonB_C"/>
</dbReference>
<evidence type="ECO:0000256" key="10">
    <source>
        <dbReference type="SAM" id="MobiDB-lite"/>
    </source>
</evidence>
<dbReference type="NCBIfam" id="TIGR01352">
    <property type="entry name" value="tonB_Cterm"/>
    <property type="match status" value="1"/>
</dbReference>
<evidence type="ECO:0000256" key="6">
    <source>
        <dbReference type="ARBA" id="ARBA00022692"/>
    </source>
</evidence>
<evidence type="ECO:0000256" key="1">
    <source>
        <dbReference type="ARBA" id="ARBA00004383"/>
    </source>
</evidence>
<feature type="compositionally biased region" description="Pro residues" evidence="10">
    <location>
        <begin position="64"/>
        <end position="84"/>
    </location>
</feature>
<evidence type="ECO:0000256" key="5">
    <source>
        <dbReference type="ARBA" id="ARBA00022519"/>
    </source>
</evidence>
<keyword evidence="4" id="KW-1003">Cell membrane</keyword>
<dbReference type="SUPFAM" id="SSF74653">
    <property type="entry name" value="TolA/TonB C-terminal domain"/>
    <property type="match status" value="1"/>
</dbReference>
<feature type="signal peptide" evidence="11">
    <location>
        <begin position="1"/>
        <end position="26"/>
    </location>
</feature>
<feature type="region of interest" description="Disordered" evidence="10">
    <location>
        <begin position="54"/>
        <end position="150"/>
    </location>
</feature>
<dbReference type="EMBL" id="BAABWD010000001">
    <property type="protein sequence ID" value="GAA6131116.1"/>
    <property type="molecule type" value="Genomic_DNA"/>
</dbReference>
<accession>A0ABP9ZNT8</accession>
<dbReference type="InterPro" id="IPR006260">
    <property type="entry name" value="TonB/TolA_C"/>
</dbReference>
<dbReference type="PANTHER" id="PTHR33446:SF2">
    <property type="entry name" value="PROTEIN TONB"/>
    <property type="match status" value="1"/>
</dbReference>
<feature type="compositionally biased region" description="Polar residues" evidence="10">
    <location>
        <begin position="122"/>
        <end position="135"/>
    </location>
</feature>
<sequence>MIRPHHWLIALLVALAAHLLTFAVLAYTKPVGDAADQGAQGIEIDLGMLGDLGAAQETEQPKEVAPPKPQVAPPPPPEPPPAPPRQQAVAQVKTPPKPKPEPVREPVQEEITQDVSAPTAVETGQSNTDANELKQSTGTGNATTAGGTSSATKSYYSMLAAKLARYKRYPSASRRRNEQGTPVLYFVVGRDGSVSQASIRTSSGFERLDQAVLDMLKRATPLPEFTDDMTEQQLPITIPVEFKLTDRR</sequence>
<feature type="compositionally biased region" description="Low complexity" evidence="10">
    <location>
        <begin position="85"/>
        <end position="94"/>
    </location>
</feature>
<keyword evidence="14" id="KW-1185">Reference proteome</keyword>